<sequence length="57" mass="6626">WEEKFALDLWYVQHRSLRLDVGILLLSVRKVFRSEGIQNGNHATMPVFKGSVKGLER</sequence>
<feature type="non-terminal residue" evidence="1">
    <location>
        <position position="1"/>
    </location>
</feature>
<organism evidence="1 2">
    <name type="scientific">Paenibacillus sepulcri</name>
    <dbReference type="NCBI Taxonomy" id="359917"/>
    <lineage>
        <taxon>Bacteria</taxon>
        <taxon>Bacillati</taxon>
        <taxon>Bacillota</taxon>
        <taxon>Bacilli</taxon>
        <taxon>Bacillales</taxon>
        <taxon>Paenibacillaceae</taxon>
        <taxon>Paenibacillus</taxon>
    </lineage>
</organism>
<dbReference type="GO" id="GO:0016740">
    <property type="term" value="F:transferase activity"/>
    <property type="evidence" value="ECO:0007669"/>
    <property type="project" value="UniProtKB-KW"/>
</dbReference>
<evidence type="ECO:0000313" key="1">
    <source>
        <dbReference type="EMBL" id="MBW7462070.1"/>
    </source>
</evidence>
<name>A0ABS7CM89_9BACL</name>
<comment type="caution">
    <text evidence="1">The sequence shown here is derived from an EMBL/GenBank/DDBJ whole genome shotgun (WGS) entry which is preliminary data.</text>
</comment>
<dbReference type="Proteomes" id="UP001519887">
    <property type="component" value="Unassembled WGS sequence"/>
</dbReference>
<keyword evidence="2" id="KW-1185">Reference proteome</keyword>
<reference evidence="1 2" key="1">
    <citation type="submission" date="2021-07" db="EMBL/GenBank/DDBJ databases">
        <title>Paenibacillus radiodurans sp. nov., isolated from the southeastern edge of Tengger Desert.</title>
        <authorList>
            <person name="Zhang G."/>
        </authorList>
    </citation>
    <scope>NUCLEOTIDE SEQUENCE [LARGE SCALE GENOMIC DNA]</scope>
    <source>
        <strain evidence="1 2">CCM 7311</strain>
    </source>
</reference>
<keyword evidence="1" id="KW-0808">Transferase</keyword>
<gene>
    <name evidence="1" type="ORF">K0U00_49285</name>
</gene>
<proteinExistence type="predicted"/>
<dbReference type="EMBL" id="JAHZIK010003554">
    <property type="protein sequence ID" value="MBW7462070.1"/>
    <property type="molecule type" value="Genomic_DNA"/>
</dbReference>
<evidence type="ECO:0000313" key="2">
    <source>
        <dbReference type="Proteomes" id="UP001519887"/>
    </source>
</evidence>
<accession>A0ABS7CM89</accession>
<protein>
    <submittedName>
        <fullName evidence="1">Sugar transferase</fullName>
    </submittedName>
</protein>